<sequence>MQRNLMNLLLLLIIFLHFTYLLSASHLPLTRTRNLKVDEEEFSAMSSFRLEHGLGNGDEVVGDMKEGELIERRVYLETQDYEGTGANRDHDPKSPGGV</sequence>
<dbReference type="EMBL" id="CM002288">
    <property type="protein sequence ID" value="ESW33885.1"/>
    <property type="molecule type" value="Genomic_DNA"/>
</dbReference>
<accession>V7CX74</accession>
<keyword evidence="3" id="KW-1185">Reference proteome</keyword>
<reference evidence="3" key="1">
    <citation type="journal article" date="2014" name="Nat. Genet.">
        <title>A reference genome for common bean and genome-wide analysis of dual domestications.</title>
        <authorList>
            <person name="Schmutz J."/>
            <person name="McClean P.E."/>
            <person name="Mamidi S."/>
            <person name="Wu G.A."/>
            <person name="Cannon S.B."/>
            <person name="Grimwood J."/>
            <person name="Jenkins J."/>
            <person name="Shu S."/>
            <person name="Song Q."/>
            <person name="Chavarro C."/>
            <person name="Torres-Torres M."/>
            <person name="Geffroy V."/>
            <person name="Moghaddam S.M."/>
            <person name="Gao D."/>
            <person name="Abernathy B."/>
            <person name="Barry K."/>
            <person name="Blair M."/>
            <person name="Brick M.A."/>
            <person name="Chovatia M."/>
            <person name="Gepts P."/>
            <person name="Goodstein D.M."/>
            <person name="Gonzales M."/>
            <person name="Hellsten U."/>
            <person name="Hyten D.L."/>
            <person name="Jia G."/>
            <person name="Kelly J.D."/>
            <person name="Kudrna D."/>
            <person name="Lee R."/>
            <person name="Richard M.M."/>
            <person name="Miklas P.N."/>
            <person name="Osorno J.M."/>
            <person name="Rodrigues J."/>
            <person name="Thareau V."/>
            <person name="Urrea C.A."/>
            <person name="Wang M."/>
            <person name="Yu Y."/>
            <person name="Zhang M."/>
            <person name="Wing R.A."/>
            <person name="Cregan P.B."/>
            <person name="Rokhsar D.S."/>
            <person name="Jackson S.A."/>
        </authorList>
    </citation>
    <scope>NUCLEOTIDE SEQUENCE [LARGE SCALE GENOMIC DNA]</scope>
    <source>
        <strain evidence="3">cv. G19833</strain>
    </source>
</reference>
<gene>
    <name evidence="2" type="ORF">PHAVU_001G106200g</name>
</gene>
<feature type="signal peptide" evidence="1">
    <location>
        <begin position="1"/>
        <end position="24"/>
    </location>
</feature>
<dbReference type="PANTHER" id="PTHR33474:SF28">
    <property type="entry name" value="OS01G0815400 PROTEIN"/>
    <property type="match status" value="1"/>
</dbReference>
<dbReference type="SMR" id="V7CX74"/>
<keyword evidence="1" id="KW-0732">Signal</keyword>
<evidence type="ECO:0000256" key="1">
    <source>
        <dbReference type="SAM" id="SignalP"/>
    </source>
</evidence>
<feature type="chain" id="PRO_5004758226" description="Transmembrane protein" evidence="1">
    <location>
        <begin position="25"/>
        <end position="98"/>
    </location>
</feature>
<dbReference type="OMA" id="NHHDPRT"/>
<evidence type="ECO:0000313" key="3">
    <source>
        <dbReference type="Proteomes" id="UP000000226"/>
    </source>
</evidence>
<evidence type="ECO:0000313" key="2">
    <source>
        <dbReference type="EMBL" id="ESW33885.1"/>
    </source>
</evidence>
<organism evidence="2 3">
    <name type="scientific">Phaseolus vulgaris</name>
    <name type="common">Kidney bean</name>
    <name type="synonym">French bean</name>
    <dbReference type="NCBI Taxonomy" id="3885"/>
    <lineage>
        <taxon>Eukaryota</taxon>
        <taxon>Viridiplantae</taxon>
        <taxon>Streptophyta</taxon>
        <taxon>Embryophyta</taxon>
        <taxon>Tracheophyta</taxon>
        <taxon>Spermatophyta</taxon>
        <taxon>Magnoliopsida</taxon>
        <taxon>eudicotyledons</taxon>
        <taxon>Gunneridae</taxon>
        <taxon>Pentapetalae</taxon>
        <taxon>rosids</taxon>
        <taxon>fabids</taxon>
        <taxon>Fabales</taxon>
        <taxon>Fabaceae</taxon>
        <taxon>Papilionoideae</taxon>
        <taxon>50 kb inversion clade</taxon>
        <taxon>NPAAA clade</taxon>
        <taxon>indigoferoid/millettioid clade</taxon>
        <taxon>Phaseoleae</taxon>
        <taxon>Phaseolus</taxon>
    </lineage>
</organism>
<protein>
    <recommendedName>
        <fullName evidence="4">Transmembrane protein</fullName>
    </recommendedName>
</protein>
<dbReference type="PANTHER" id="PTHR33474">
    <property type="entry name" value="TRANSMEMBRANE PROTEIN"/>
    <property type="match status" value="1"/>
</dbReference>
<dbReference type="AlphaFoldDB" id="V7CX74"/>
<dbReference type="Gramene" id="ESW33885">
    <property type="protein sequence ID" value="ESW33885"/>
    <property type="gene ID" value="PHAVU_001G106200g"/>
</dbReference>
<dbReference type="OrthoDB" id="693939at2759"/>
<evidence type="ECO:0008006" key="4">
    <source>
        <dbReference type="Google" id="ProtNLM"/>
    </source>
</evidence>
<proteinExistence type="predicted"/>
<dbReference type="Proteomes" id="UP000000226">
    <property type="component" value="Chromosome 1"/>
</dbReference>
<name>V7CX74_PHAVU</name>